<dbReference type="AlphaFoldDB" id="A0A453IW38"/>
<accession>A0A453IW38</accession>
<dbReference type="Proteomes" id="UP000015105">
    <property type="component" value="Chromosome 4D"/>
</dbReference>
<dbReference type="InterPro" id="IPR027214">
    <property type="entry name" value="Cystatin"/>
</dbReference>
<organism evidence="2 3">
    <name type="scientific">Aegilops tauschii subsp. strangulata</name>
    <name type="common">Goatgrass</name>
    <dbReference type="NCBI Taxonomy" id="200361"/>
    <lineage>
        <taxon>Eukaryota</taxon>
        <taxon>Viridiplantae</taxon>
        <taxon>Streptophyta</taxon>
        <taxon>Embryophyta</taxon>
        <taxon>Tracheophyta</taxon>
        <taxon>Spermatophyta</taxon>
        <taxon>Magnoliopsida</taxon>
        <taxon>Liliopsida</taxon>
        <taxon>Poales</taxon>
        <taxon>Poaceae</taxon>
        <taxon>BOP clade</taxon>
        <taxon>Pooideae</taxon>
        <taxon>Triticodae</taxon>
        <taxon>Triticeae</taxon>
        <taxon>Triticinae</taxon>
        <taxon>Aegilops</taxon>
    </lineage>
</organism>
<feature type="chain" id="PRO_5019052028" description="Cysteine proteinase inhibitor" evidence="1">
    <location>
        <begin position="27"/>
        <end position="126"/>
    </location>
</feature>
<evidence type="ECO:0000313" key="2">
    <source>
        <dbReference type="EnsemblPlants" id="AET4Gv20701600.1"/>
    </source>
</evidence>
<dbReference type="GO" id="GO:0004869">
    <property type="term" value="F:cysteine-type endopeptidase inhibitor activity"/>
    <property type="evidence" value="ECO:0007669"/>
    <property type="project" value="InterPro"/>
</dbReference>
<reference evidence="3" key="1">
    <citation type="journal article" date="2014" name="Science">
        <title>Ancient hybridizations among the ancestral genomes of bread wheat.</title>
        <authorList>
            <consortium name="International Wheat Genome Sequencing Consortium,"/>
            <person name="Marcussen T."/>
            <person name="Sandve S.R."/>
            <person name="Heier L."/>
            <person name="Spannagl M."/>
            <person name="Pfeifer M."/>
            <person name="Jakobsen K.S."/>
            <person name="Wulff B.B."/>
            <person name="Steuernagel B."/>
            <person name="Mayer K.F."/>
            <person name="Olsen O.A."/>
        </authorList>
    </citation>
    <scope>NUCLEOTIDE SEQUENCE [LARGE SCALE GENOMIC DNA]</scope>
    <source>
        <strain evidence="3">cv. AL8/78</strain>
    </source>
</reference>
<keyword evidence="3" id="KW-1185">Reference proteome</keyword>
<dbReference type="Gene3D" id="3.10.450.10">
    <property type="match status" value="1"/>
</dbReference>
<sequence>PTGTRTMRSPAAILFLLAVLVAGAGAAFAFGSEKPPTVAVGVVMPADPRGPMLARFAVLVYGLSRNAKLTYAGVSGVDQRPDKAGIRYQMVVTAVEDGGATAKYRAVIWGVPETSRWTLLQFKRVN</sequence>
<name>A0A453IW38_AEGTS</name>
<reference evidence="2" key="5">
    <citation type="journal article" date="2021" name="G3 (Bethesda)">
        <title>Aegilops tauschii genome assembly Aet v5.0 features greater sequence contiguity and improved annotation.</title>
        <authorList>
            <person name="Wang L."/>
            <person name="Zhu T."/>
            <person name="Rodriguez J.C."/>
            <person name="Deal K.R."/>
            <person name="Dubcovsky J."/>
            <person name="McGuire P.E."/>
            <person name="Lux T."/>
            <person name="Spannagl M."/>
            <person name="Mayer K.F.X."/>
            <person name="Baldrich P."/>
            <person name="Meyers B.C."/>
            <person name="Huo N."/>
            <person name="Gu Y.Q."/>
            <person name="Zhou H."/>
            <person name="Devos K.M."/>
            <person name="Bennetzen J.L."/>
            <person name="Unver T."/>
            <person name="Budak H."/>
            <person name="Gulick P.J."/>
            <person name="Galiba G."/>
            <person name="Kalapos B."/>
            <person name="Nelson D.R."/>
            <person name="Li P."/>
            <person name="You F.M."/>
            <person name="Luo M.C."/>
            <person name="Dvorak J."/>
        </authorList>
    </citation>
    <scope>NUCLEOTIDE SEQUENCE [LARGE SCALE GENOMIC DNA]</scope>
    <source>
        <strain evidence="2">cv. AL8/78</strain>
    </source>
</reference>
<proteinExistence type="predicted"/>
<protein>
    <recommendedName>
        <fullName evidence="4">Cysteine proteinase inhibitor</fullName>
    </recommendedName>
</protein>
<reference evidence="2" key="4">
    <citation type="submission" date="2019-03" db="UniProtKB">
        <authorList>
            <consortium name="EnsemblPlants"/>
        </authorList>
    </citation>
    <scope>IDENTIFICATION</scope>
</reference>
<keyword evidence="1" id="KW-0732">Signal</keyword>
<evidence type="ECO:0000256" key="1">
    <source>
        <dbReference type="SAM" id="SignalP"/>
    </source>
</evidence>
<dbReference type="InterPro" id="IPR046350">
    <property type="entry name" value="Cystatin_sf"/>
</dbReference>
<dbReference type="PANTHER" id="PTHR47116">
    <property type="entry name" value="PHLOEM FILAMENT PROTEIN"/>
    <property type="match status" value="1"/>
</dbReference>
<feature type="signal peptide" evidence="1">
    <location>
        <begin position="1"/>
        <end position="26"/>
    </location>
</feature>
<reference evidence="2" key="3">
    <citation type="journal article" date="2017" name="Nature">
        <title>Genome sequence of the progenitor of the wheat D genome Aegilops tauschii.</title>
        <authorList>
            <person name="Luo M.C."/>
            <person name="Gu Y.Q."/>
            <person name="Puiu D."/>
            <person name="Wang H."/>
            <person name="Twardziok S.O."/>
            <person name="Deal K.R."/>
            <person name="Huo N."/>
            <person name="Zhu T."/>
            <person name="Wang L."/>
            <person name="Wang Y."/>
            <person name="McGuire P.E."/>
            <person name="Liu S."/>
            <person name="Long H."/>
            <person name="Ramasamy R.K."/>
            <person name="Rodriguez J.C."/>
            <person name="Van S.L."/>
            <person name="Yuan L."/>
            <person name="Wang Z."/>
            <person name="Xia Z."/>
            <person name="Xiao L."/>
            <person name="Anderson O.D."/>
            <person name="Ouyang S."/>
            <person name="Liang Y."/>
            <person name="Zimin A.V."/>
            <person name="Pertea G."/>
            <person name="Qi P."/>
            <person name="Bennetzen J.L."/>
            <person name="Dai X."/>
            <person name="Dawson M.W."/>
            <person name="Muller H.G."/>
            <person name="Kugler K."/>
            <person name="Rivarola-Duarte L."/>
            <person name="Spannagl M."/>
            <person name="Mayer K.F.X."/>
            <person name="Lu F.H."/>
            <person name="Bevan M.W."/>
            <person name="Leroy P."/>
            <person name="Li P."/>
            <person name="You F.M."/>
            <person name="Sun Q."/>
            <person name="Liu Z."/>
            <person name="Lyons E."/>
            <person name="Wicker T."/>
            <person name="Salzberg S.L."/>
            <person name="Devos K.M."/>
            <person name="Dvorak J."/>
        </authorList>
    </citation>
    <scope>NUCLEOTIDE SEQUENCE [LARGE SCALE GENOMIC DNA]</scope>
    <source>
        <strain evidence="2">cv. AL8/78</strain>
    </source>
</reference>
<reference evidence="3" key="2">
    <citation type="journal article" date="2017" name="Nat. Plants">
        <title>The Aegilops tauschii genome reveals multiple impacts of transposons.</title>
        <authorList>
            <person name="Zhao G."/>
            <person name="Zou C."/>
            <person name="Li K."/>
            <person name="Wang K."/>
            <person name="Li T."/>
            <person name="Gao L."/>
            <person name="Zhang X."/>
            <person name="Wang H."/>
            <person name="Yang Z."/>
            <person name="Liu X."/>
            <person name="Jiang W."/>
            <person name="Mao L."/>
            <person name="Kong X."/>
            <person name="Jiao Y."/>
            <person name="Jia J."/>
        </authorList>
    </citation>
    <scope>NUCLEOTIDE SEQUENCE [LARGE SCALE GENOMIC DNA]</scope>
    <source>
        <strain evidence="3">cv. AL8/78</strain>
    </source>
</reference>
<dbReference type="Gramene" id="AET4Gv20701600.1">
    <property type="protein sequence ID" value="AET4Gv20701600.1"/>
    <property type="gene ID" value="AET4Gv20701600"/>
</dbReference>
<evidence type="ECO:0000313" key="3">
    <source>
        <dbReference type="Proteomes" id="UP000015105"/>
    </source>
</evidence>
<evidence type="ECO:0008006" key="4">
    <source>
        <dbReference type="Google" id="ProtNLM"/>
    </source>
</evidence>
<dbReference type="EnsemblPlants" id="AET4Gv20701600.1">
    <property type="protein sequence ID" value="AET4Gv20701600.1"/>
    <property type="gene ID" value="AET4Gv20701600"/>
</dbReference>
<dbReference type="SUPFAM" id="SSF54403">
    <property type="entry name" value="Cystatin/monellin"/>
    <property type="match status" value="1"/>
</dbReference>